<dbReference type="KEGG" id="moc:BB934_32455"/>
<geneLocation type="plasmid" evidence="1">
    <name>unnamed1</name>
</geneLocation>
<evidence type="ECO:0000313" key="1">
    <source>
        <dbReference type="EMBL" id="ANY82779.1"/>
    </source>
</evidence>
<dbReference type="KEGG" id="moc:BB934_31550"/>
<evidence type="ECO:0000313" key="2">
    <source>
        <dbReference type="EMBL" id="ANY82934.1"/>
    </source>
</evidence>
<gene>
    <name evidence="1" type="ORF">BB934_31550</name>
    <name evidence="2" type="ORF">BB934_32455</name>
    <name evidence="3" type="ORF">BB934_34260</name>
    <name evidence="4" type="ORF">BB934_35370</name>
</gene>
<protein>
    <recommendedName>
        <fullName evidence="5">DUF3024 domain-containing protein</fullName>
    </recommendedName>
</protein>
<proteinExistence type="predicted"/>
<dbReference type="EMBL" id="CP016617">
    <property type="protein sequence ID" value="ANY82934.1"/>
    <property type="molecule type" value="Genomic_DNA"/>
</dbReference>
<name>A0A1B2EU97_9HYPH</name>
<geneLocation type="plasmid" evidence="4">
    <name>unnamed3</name>
</geneLocation>
<dbReference type="KEGG" id="moc:BB934_35370"/>
<evidence type="ECO:0000313" key="4">
    <source>
        <dbReference type="EMBL" id="ANY83544.1"/>
    </source>
</evidence>
<sequence>MTDRSTPFCGAGLFMGQRDRILEGLETLCQAHDVVVEKRGRGYSLLSRRTGAPVARLRPTDDPEKVQVLWWNGERWKDPGPFGRLTMPVDQAVEYIASEPAFWIHV</sequence>
<keyword evidence="4" id="KW-0614">Plasmid</keyword>
<dbReference type="EMBL" id="CP016618">
    <property type="protein sequence ID" value="ANY83365.1"/>
    <property type="molecule type" value="Genomic_DNA"/>
</dbReference>
<accession>A0A1B2EU97</accession>
<dbReference type="KEGG" id="moc:BB934_34260"/>
<dbReference type="EMBL" id="CP016618">
    <property type="protein sequence ID" value="ANY83544.1"/>
    <property type="molecule type" value="Genomic_DNA"/>
</dbReference>
<reference evidence="4" key="1">
    <citation type="submission" date="2016-07" db="EMBL/GenBank/DDBJ databases">
        <title>Microvirga ossetica sp. nov. a new species of rhizobia isolated from root nodules of the legume species Vicia alpestris Steven originated from North Ossetia region in the Caucasus.</title>
        <authorList>
            <person name="Safronova V.I."/>
            <person name="Kuznetsova I.G."/>
            <person name="Sazanova A.L."/>
            <person name="Belimov A."/>
            <person name="Andronov E."/>
            <person name="Osledkin Y.S."/>
            <person name="Onishchuk O.P."/>
            <person name="Kurchak O.N."/>
            <person name="Shaposhnikov A.I."/>
            <person name="Willems A."/>
            <person name="Tikhonovich I.A."/>
        </authorList>
    </citation>
    <scope>NUCLEOTIDE SEQUENCE [LARGE SCALE GENOMIC DNA]</scope>
    <source>
        <strain evidence="4">V5/3M</strain>
        <plasmid evidence="1">unnamed1</plasmid>
        <plasmid evidence="4">unnamed3</plasmid>
    </source>
</reference>
<dbReference type="EMBL" id="CP016617">
    <property type="protein sequence ID" value="ANY82779.1"/>
    <property type="molecule type" value="Genomic_DNA"/>
</dbReference>
<evidence type="ECO:0008006" key="5">
    <source>
        <dbReference type="Google" id="ProtNLM"/>
    </source>
</evidence>
<evidence type="ECO:0000313" key="3">
    <source>
        <dbReference type="EMBL" id="ANY83365.1"/>
    </source>
</evidence>
<organism evidence="4">
    <name type="scientific">Microvirga ossetica</name>
    <dbReference type="NCBI Taxonomy" id="1882682"/>
    <lineage>
        <taxon>Bacteria</taxon>
        <taxon>Pseudomonadati</taxon>
        <taxon>Pseudomonadota</taxon>
        <taxon>Alphaproteobacteria</taxon>
        <taxon>Hyphomicrobiales</taxon>
        <taxon>Methylobacteriaceae</taxon>
        <taxon>Microvirga</taxon>
    </lineage>
</organism>
<dbReference type="AlphaFoldDB" id="A0A1B2EU97"/>